<evidence type="ECO:0000313" key="2">
    <source>
        <dbReference type="EMBL" id="CAE7214627.1"/>
    </source>
</evidence>
<sequence length="260" mass="29720">MSAPTPEPTEDNRAPSYETARTTHPEVLLTHDAQRLFWTLSSPLTSAISVMEDKWHDPDVPLEPYCVQIEPSLIWHSIAQSPLTEPKISSVTVSVEQLDDWEEAWWELRQDNDDIVPVGTAFESDEDDDEDSDPDDRKRALRSCYAGMPRDVKATLDVRATGNFITVHDYVSAVHPWLVGLREQILKASGDLLDDIPLPGDTRLVVDVFPSPVCVSAVEEGEWKRIRDKKKHEEDMRRLEAYEQKKKAKEHEAYMQDQGW</sequence>
<evidence type="ECO:0000313" key="3">
    <source>
        <dbReference type="Proteomes" id="UP000472372"/>
    </source>
</evidence>
<accession>A0A6S6WEC3</accession>
<feature type="compositionally biased region" description="Acidic residues" evidence="1">
    <location>
        <begin position="123"/>
        <end position="134"/>
    </location>
</feature>
<protein>
    <submittedName>
        <fullName evidence="2">Uncharacterized protein</fullName>
    </submittedName>
</protein>
<feature type="region of interest" description="Disordered" evidence="1">
    <location>
        <begin position="118"/>
        <end position="138"/>
    </location>
</feature>
<dbReference type="AlphaFoldDB" id="A0A6S6WEC3"/>
<reference evidence="2" key="1">
    <citation type="submission" date="2021-02" db="EMBL/GenBank/DDBJ databases">
        <authorList>
            <person name="Syme A R."/>
            <person name="Syme A R."/>
            <person name="Moolhuijzen P."/>
        </authorList>
    </citation>
    <scope>NUCLEOTIDE SEQUENCE</scope>
    <source>
        <strain evidence="2">W1-1</strain>
    </source>
</reference>
<feature type="region of interest" description="Disordered" evidence="1">
    <location>
        <begin position="1"/>
        <end position="20"/>
    </location>
</feature>
<organism evidence="2 3">
    <name type="scientific">Pyrenophora teres f. teres</name>
    <dbReference type="NCBI Taxonomy" id="97479"/>
    <lineage>
        <taxon>Eukaryota</taxon>
        <taxon>Fungi</taxon>
        <taxon>Dikarya</taxon>
        <taxon>Ascomycota</taxon>
        <taxon>Pezizomycotina</taxon>
        <taxon>Dothideomycetes</taxon>
        <taxon>Pleosporomycetidae</taxon>
        <taxon>Pleosporales</taxon>
        <taxon>Pleosporineae</taxon>
        <taxon>Pleosporaceae</taxon>
        <taxon>Pyrenophora</taxon>
    </lineage>
</organism>
<name>A0A6S6WEC3_9PLEO</name>
<dbReference type="Proteomes" id="UP000472372">
    <property type="component" value="Chromosome 11"/>
</dbReference>
<dbReference type="EMBL" id="HG992987">
    <property type="protein sequence ID" value="CAE7214627.1"/>
    <property type="molecule type" value="Genomic_DNA"/>
</dbReference>
<gene>
    <name evidence="2" type="ORF">PTTW11_10585</name>
</gene>
<proteinExistence type="predicted"/>
<evidence type="ECO:0000256" key="1">
    <source>
        <dbReference type="SAM" id="MobiDB-lite"/>
    </source>
</evidence>